<dbReference type="Proteomes" id="UP000297777">
    <property type="component" value="Unassembled WGS sequence"/>
</dbReference>
<sequence>MTPGKADGAHRVDDPQGEIDQSFILSEIATLELDDAADQSTEKRKTERNRRKKLNARKNKAERARQEFEEREILGSASQDTNIPLSVGSGKTSKSLASDCFDGTSSIDCVVECSALAQEKTGVYFSNAMFEIKTSPGKGLGVFAAQDIQKETEVLREAPLMKCGVNWLIKETFFMSLNEEKKNVLRSLHSHCSCDENPCRETTLMRIYDVNSFDIVSDKPKRTNYIYHFASRINHECLPKMARGNTKNGNLVFTTVRDIKRGEELTTFYQVPIGTTLARRKILLSKYGFTCMCKACTSNIVLNLCGETLKYSPWIIANESGSEILNKPTLEEMQTAKQVESWFKSVSQAAGKAEEDMTIAISNDLLRSQSTQERRHLIVENTVQIFDDYLRKNNPYELSDQVISAYRYQATILTFRAAKQVFNSLRREMGISPEEF</sequence>
<dbReference type="PROSITE" id="PS50280">
    <property type="entry name" value="SET"/>
    <property type="match status" value="1"/>
</dbReference>
<evidence type="ECO:0000256" key="1">
    <source>
        <dbReference type="SAM" id="MobiDB-lite"/>
    </source>
</evidence>
<protein>
    <recommendedName>
        <fullName evidence="2">SET domain-containing protein</fullName>
    </recommendedName>
</protein>
<dbReference type="InterPro" id="IPR046341">
    <property type="entry name" value="SET_dom_sf"/>
</dbReference>
<dbReference type="EMBL" id="PQXH01000212">
    <property type="protein sequence ID" value="TGO08370.1"/>
    <property type="molecule type" value="Genomic_DNA"/>
</dbReference>
<dbReference type="OrthoDB" id="265717at2759"/>
<dbReference type="SMART" id="SM00317">
    <property type="entry name" value="SET"/>
    <property type="match status" value="1"/>
</dbReference>
<accession>A0A4Z1EAE1</accession>
<feature type="compositionally biased region" description="Basic and acidic residues" evidence="1">
    <location>
        <begin position="59"/>
        <end position="73"/>
    </location>
</feature>
<evidence type="ECO:0000313" key="3">
    <source>
        <dbReference type="EMBL" id="TGO08370.1"/>
    </source>
</evidence>
<dbReference type="InterPro" id="IPR053185">
    <property type="entry name" value="SET_domain_protein"/>
</dbReference>
<feature type="domain" description="SET" evidence="2">
    <location>
        <begin position="128"/>
        <end position="270"/>
    </location>
</feature>
<dbReference type="SUPFAM" id="SSF82199">
    <property type="entry name" value="SET domain"/>
    <property type="match status" value="1"/>
</dbReference>
<gene>
    <name evidence="3" type="ORF">BTUL_0212g00090</name>
</gene>
<name>A0A4Z1EAE1_9HELO</name>
<dbReference type="Gene3D" id="2.170.270.10">
    <property type="entry name" value="SET domain"/>
    <property type="match status" value="1"/>
</dbReference>
<feature type="compositionally biased region" description="Basic residues" evidence="1">
    <location>
        <begin position="46"/>
        <end position="58"/>
    </location>
</feature>
<dbReference type="Pfam" id="PF00856">
    <property type="entry name" value="SET"/>
    <property type="match status" value="1"/>
</dbReference>
<dbReference type="Gene3D" id="1.25.40.10">
    <property type="entry name" value="Tetratricopeptide repeat domain"/>
    <property type="match status" value="1"/>
</dbReference>
<keyword evidence="4" id="KW-1185">Reference proteome</keyword>
<dbReference type="InterPro" id="IPR011990">
    <property type="entry name" value="TPR-like_helical_dom_sf"/>
</dbReference>
<reference evidence="3 4" key="1">
    <citation type="submission" date="2017-12" db="EMBL/GenBank/DDBJ databases">
        <title>Comparative genomics of Botrytis spp.</title>
        <authorList>
            <person name="Valero-Jimenez C.A."/>
            <person name="Tapia P."/>
            <person name="Veloso J."/>
            <person name="Silva-Moreno E."/>
            <person name="Staats M."/>
            <person name="Valdes J.H."/>
            <person name="Van Kan J.A.L."/>
        </authorList>
    </citation>
    <scope>NUCLEOTIDE SEQUENCE [LARGE SCALE GENOMIC DNA]</scope>
    <source>
        <strain evidence="3 4">Bt9001</strain>
    </source>
</reference>
<evidence type="ECO:0000313" key="4">
    <source>
        <dbReference type="Proteomes" id="UP000297777"/>
    </source>
</evidence>
<proteinExistence type="predicted"/>
<dbReference type="PANTHER" id="PTHR47332">
    <property type="entry name" value="SET DOMAIN-CONTAINING PROTEIN 5"/>
    <property type="match status" value="1"/>
</dbReference>
<dbReference type="CDD" id="cd20071">
    <property type="entry name" value="SET_SMYD"/>
    <property type="match status" value="1"/>
</dbReference>
<comment type="caution">
    <text evidence="3">The sequence shown here is derived from an EMBL/GenBank/DDBJ whole genome shotgun (WGS) entry which is preliminary data.</text>
</comment>
<dbReference type="AlphaFoldDB" id="A0A4Z1EAE1"/>
<dbReference type="InterPro" id="IPR001214">
    <property type="entry name" value="SET_dom"/>
</dbReference>
<dbReference type="PANTHER" id="PTHR47332:SF4">
    <property type="entry name" value="SET DOMAIN-CONTAINING PROTEIN 5"/>
    <property type="match status" value="1"/>
</dbReference>
<evidence type="ECO:0000259" key="2">
    <source>
        <dbReference type="PROSITE" id="PS50280"/>
    </source>
</evidence>
<feature type="region of interest" description="Disordered" evidence="1">
    <location>
        <begin position="34"/>
        <end position="75"/>
    </location>
</feature>
<organism evidence="3 4">
    <name type="scientific">Botrytis tulipae</name>
    <dbReference type="NCBI Taxonomy" id="87230"/>
    <lineage>
        <taxon>Eukaryota</taxon>
        <taxon>Fungi</taxon>
        <taxon>Dikarya</taxon>
        <taxon>Ascomycota</taxon>
        <taxon>Pezizomycotina</taxon>
        <taxon>Leotiomycetes</taxon>
        <taxon>Helotiales</taxon>
        <taxon>Sclerotiniaceae</taxon>
        <taxon>Botrytis</taxon>
    </lineage>
</organism>